<dbReference type="KEGG" id="sus:Acid_0788"/>
<proteinExistence type="predicted"/>
<dbReference type="AlphaFoldDB" id="Q02AX9"/>
<gene>
    <name evidence="1" type="ordered locus">Acid_0788</name>
</gene>
<name>Q02AX9_SOLUE</name>
<dbReference type="STRING" id="234267.Acid_0788"/>
<dbReference type="InParanoid" id="Q02AX9"/>
<evidence type="ECO:0000313" key="1">
    <source>
        <dbReference type="EMBL" id="ABJ81787.1"/>
    </source>
</evidence>
<sequence length="140" mass="16160">MHNSSRLATVLQASVGIFWALPGKRQTVNLLAHRCSLTNAEPYGEMLICRHSHYRVWERWRRNPRPAQPNLASLIVASEYEEWPRGRIVYHAPDKRFILYADAQILRRSDILATIREIFGLPADQTDTKPDSHYVSTGHL</sequence>
<organism evidence="1">
    <name type="scientific">Solibacter usitatus (strain Ellin6076)</name>
    <dbReference type="NCBI Taxonomy" id="234267"/>
    <lineage>
        <taxon>Bacteria</taxon>
        <taxon>Pseudomonadati</taxon>
        <taxon>Acidobacteriota</taxon>
        <taxon>Terriglobia</taxon>
        <taxon>Bryobacterales</taxon>
        <taxon>Solibacteraceae</taxon>
        <taxon>Candidatus Solibacter</taxon>
    </lineage>
</organism>
<dbReference type="EMBL" id="CP000473">
    <property type="protein sequence ID" value="ABJ81787.1"/>
    <property type="molecule type" value="Genomic_DNA"/>
</dbReference>
<reference evidence="1" key="1">
    <citation type="submission" date="2006-10" db="EMBL/GenBank/DDBJ databases">
        <title>Complete sequence of Solibacter usitatus Ellin6076.</title>
        <authorList>
            <consortium name="US DOE Joint Genome Institute"/>
            <person name="Copeland A."/>
            <person name="Lucas S."/>
            <person name="Lapidus A."/>
            <person name="Barry K."/>
            <person name="Detter J.C."/>
            <person name="Glavina del Rio T."/>
            <person name="Hammon N."/>
            <person name="Israni S."/>
            <person name="Dalin E."/>
            <person name="Tice H."/>
            <person name="Pitluck S."/>
            <person name="Thompson L.S."/>
            <person name="Brettin T."/>
            <person name="Bruce D."/>
            <person name="Han C."/>
            <person name="Tapia R."/>
            <person name="Gilna P."/>
            <person name="Schmutz J."/>
            <person name="Larimer F."/>
            <person name="Land M."/>
            <person name="Hauser L."/>
            <person name="Kyrpides N."/>
            <person name="Mikhailova N."/>
            <person name="Janssen P.H."/>
            <person name="Kuske C.R."/>
            <person name="Richardson P."/>
        </authorList>
    </citation>
    <scope>NUCLEOTIDE SEQUENCE</scope>
    <source>
        <strain evidence="1">Ellin6076</strain>
    </source>
</reference>
<dbReference type="HOGENOM" id="CLU_155250_0_0_0"/>
<protein>
    <submittedName>
        <fullName evidence="1">Uncharacterized protein</fullName>
    </submittedName>
</protein>
<dbReference type="eggNOG" id="ENOG5033J46">
    <property type="taxonomic scope" value="Bacteria"/>
</dbReference>
<accession>Q02AX9</accession>